<gene>
    <name evidence="2" type="ORF">Pcinc_003674</name>
</gene>
<accession>A0AAE1GIJ0</accession>
<comment type="caution">
    <text evidence="2">The sequence shown here is derived from an EMBL/GenBank/DDBJ whole genome shotgun (WGS) entry which is preliminary data.</text>
</comment>
<feature type="compositionally biased region" description="Polar residues" evidence="1">
    <location>
        <begin position="156"/>
        <end position="172"/>
    </location>
</feature>
<reference evidence="2" key="1">
    <citation type="submission" date="2023-10" db="EMBL/GenBank/DDBJ databases">
        <title>Genome assemblies of two species of porcelain crab, Petrolisthes cinctipes and Petrolisthes manimaculis (Anomura: Porcellanidae).</title>
        <authorList>
            <person name="Angst P."/>
        </authorList>
    </citation>
    <scope>NUCLEOTIDE SEQUENCE</scope>
    <source>
        <strain evidence="2">PB745_01</strain>
        <tissue evidence="2">Gill</tissue>
    </source>
</reference>
<dbReference type="EMBL" id="JAWQEG010000259">
    <property type="protein sequence ID" value="KAK3892441.1"/>
    <property type="molecule type" value="Genomic_DNA"/>
</dbReference>
<organism evidence="2 3">
    <name type="scientific">Petrolisthes cinctipes</name>
    <name type="common">Flat porcelain crab</name>
    <dbReference type="NCBI Taxonomy" id="88211"/>
    <lineage>
        <taxon>Eukaryota</taxon>
        <taxon>Metazoa</taxon>
        <taxon>Ecdysozoa</taxon>
        <taxon>Arthropoda</taxon>
        <taxon>Crustacea</taxon>
        <taxon>Multicrustacea</taxon>
        <taxon>Malacostraca</taxon>
        <taxon>Eumalacostraca</taxon>
        <taxon>Eucarida</taxon>
        <taxon>Decapoda</taxon>
        <taxon>Pleocyemata</taxon>
        <taxon>Anomura</taxon>
        <taxon>Galatheoidea</taxon>
        <taxon>Porcellanidae</taxon>
        <taxon>Petrolisthes</taxon>
    </lineage>
</organism>
<dbReference type="Proteomes" id="UP001286313">
    <property type="component" value="Unassembled WGS sequence"/>
</dbReference>
<feature type="region of interest" description="Disordered" evidence="1">
    <location>
        <begin position="120"/>
        <end position="184"/>
    </location>
</feature>
<proteinExistence type="predicted"/>
<evidence type="ECO:0000313" key="2">
    <source>
        <dbReference type="EMBL" id="KAK3892441.1"/>
    </source>
</evidence>
<sequence>MRTTGDPAFDAIIITPTKYPPNNSGTSKLLRFKIPQIPQCPPPVSIITMSLEDLPHQSTQKRTESQQHQPQPCLQFPTREFLSTNVNKSVIQRRNRTLGLTKIWVNKEQLIEMIMGNTPTADENNYTRPGTHPHEAPQLQYDDTNTIPDPIPSTRPPTSTLVSTPPASSQDDATPASLHTAGPP</sequence>
<protein>
    <submittedName>
        <fullName evidence="2">Uncharacterized protein</fullName>
    </submittedName>
</protein>
<keyword evidence="3" id="KW-1185">Reference proteome</keyword>
<evidence type="ECO:0000256" key="1">
    <source>
        <dbReference type="SAM" id="MobiDB-lite"/>
    </source>
</evidence>
<evidence type="ECO:0000313" key="3">
    <source>
        <dbReference type="Proteomes" id="UP001286313"/>
    </source>
</evidence>
<dbReference type="AlphaFoldDB" id="A0AAE1GIJ0"/>
<name>A0AAE1GIJ0_PETCI</name>